<dbReference type="GeneID" id="13398772"/>
<feature type="region of interest" description="Disordered" evidence="1">
    <location>
        <begin position="529"/>
        <end position="568"/>
    </location>
</feature>
<dbReference type="AlphaFoldDB" id="F9XKY8"/>
<evidence type="ECO:0000256" key="2">
    <source>
        <dbReference type="SAM" id="SignalP"/>
    </source>
</evidence>
<organism evidence="3 4">
    <name type="scientific">Zymoseptoria tritici (strain CBS 115943 / IPO323)</name>
    <name type="common">Speckled leaf blotch fungus</name>
    <name type="synonym">Septoria tritici</name>
    <dbReference type="NCBI Taxonomy" id="336722"/>
    <lineage>
        <taxon>Eukaryota</taxon>
        <taxon>Fungi</taxon>
        <taxon>Dikarya</taxon>
        <taxon>Ascomycota</taxon>
        <taxon>Pezizomycotina</taxon>
        <taxon>Dothideomycetes</taxon>
        <taxon>Dothideomycetidae</taxon>
        <taxon>Mycosphaerellales</taxon>
        <taxon>Mycosphaerellaceae</taxon>
        <taxon>Zymoseptoria</taxon>
    </lineage>
</organism>
<dbReference type="HOGENOM" id="CLU_342961_0_0_1"/>
<keyword evidence="2" id="KW-0732">Signal</keyword>
<feature type="compositionally biased region" description="Low complexity" evidence="1">
    <location>
        <begin position="331"/>
        <end position="342"/>
    </location>
</feature>
<proteinExistence type="predicted"/>
<dbReference type="eggNOG" id="KOG0800">
    <property type="taxonomic scope" value="Eukaryota"/>
</dbReference>
<gene>
    <name evidence="3" type="ORF">MYCGRDRAFT_110931</name>
</gene>
<dbReference type="Proteomes" id="UP000008062">
    <property type="component" value="Chromosome 10"/>
</dbReference>
<protein>
    <submittedName>
        <fullName evidence="3">Uncharacterized protein</fullName>
    </submittedName>
</protein>
<feature type="region of interest" description="Disordered" evidence="1">
    <location>
        <begin position="328"/>
        <end position="393"/>
    </location>
</feature>
<feature type="region of interest" description="Disordered" evidence="1">
    <location>
        <begin position="252"/>
        <end position="292"/>
    </location>
</feature>
<feature type="chain" id="PRO_5003391734" evidence="2">
    <location>
        <begin position="23"/>
        <end position="826"/>
    </location>
</feature>
<dbReference type="STRING" id="336722.F9XKY8"/>
<dbReference type="KEGG" id="ztr:MYCGRDRAFT_110931"/>
<feature type="compositionally biased region" description="Polar residues" evidence="1">
    <location>
        <begin position="535"/>
        <end position="559"/>
    </location>
</feature>
<reference evidence="3 4" key="1">
    <citation type="journal article" date="2011" name="PLoS Genet.">
        <title>Finished genome of the fungal wheat pathogen Mycosphaerella graminicola reveals dispensome structure, chromosome plasticity, and stealth pathogenesis.</title>
        <authorList>
            <person name="Goodwin S.B."/>
            <person name="Ben M'barek S."/>
            <person name="Dhillon B."/>
            <person name="Wittenberg A.H.J."/>
            <person name="Crane C.F."/>
            <person name="Hane J.K."/>
            <person name="Foster A.J."/>
            <person name="Van der Lee T.A.J."/>
            <person name="Grimwood J."/>
            <person name="Aerts A."/>
            <person name="Antoniw J."/>
            <person name="Bailey A."/>
            <person name="Bluhm B."/>
            <person name="Bowler J."/>
            <person name="Bristow J."/>
            <person name="van der Burgt A."/>
            <person name="Canto-Canche B."/>
            <person name="Churchill A.C.L."/>
            <person name="Conde-Ferraez L."/>
            <person name="Cools H.J."/>
            <person name="Coutinho P.M."/>
            <person name="Csukai M."/>
            <person name="Dehal P."/>
            <person name="De Wit P."/>
            <person name="Donzelli B."/>
            <person name="van de Geest H.C."/>
            <person name="van Ham R.C.H.J."/>
            <person name="Hammond-Kosack K.E."/>
            <person name="Henrissat B."/>
            <person name="Kilian A."/>
            <person name="Kobayashi A.K."/>
            <person name="Koopmann E."/>
            <person name="Kourmpetis Y."/>
            <person name="Kuzniar A."/>
            <person name="Lindquist E."/>
            <person name="Lombard V."/>
            <person name="Maliepaard C."/>
            <person name="Martins N."/>
            <person name="Mehrabi R."/>
            <person name="Nap J.P.H."/>
            <person name="Ponomarenko A."/>
            <person name="Rudd J.J."/>
            <person name="Salamov A."/>
            <person name="Schmutz J."/>
            <person name="Schouten H.J."/>
            <person name="Shapiro H."/>
            <person name="Stergiopoulos I."/>
            <person name="Torriani S.F.F."/>
            <person name="Tu H."/>
            <person name="de Vries R.P."/>
            <person name="Waalwijk C."/>
            <person name="Ware S.B."/>
            <person name="Wiebenga A."/>
            <person name="Zwiers L.-H."/>
            <person name="Oliver R.P."/>
            <person name="Grigoriev I.V."/>
            <person name="Kema G.H.J."/>
        </authorList>
    </citation>
    <scope>NUCLEOTIDE SEQUENCE [LARGE SCALE GENOMIC DNA]</scope>
    <source>
        <strain evidence="4">CBS 115943 / IPO323</strain>
    </source>
</reference>
<dbReference type="InParanoid" id="F9XKY8"/>
<evidence type="ECO:0000313" key="4">
    <source>
        <dbReference type="Proteomes" id="UP000008062"/>
    </source>
</evidence>
<feature type="signal peptide" evidence="2">
    <location>
        <begin position="1"/>
        <end position="22"/>
    </location>
</feature>
<name>F9XKY8_ZYMTI</name>
<dbReference type="EMBL" id="CM001205">
    <property type="protein sequence ID" value="EGP84201.1"/>
    <property type="molecule type" value="Genomic_DNA"/>
</dbReference>
<keyword evidence="4" id="KW-1185">Reference proteome</keyword>
<sequence length="826" mass="90946">MQFNRLFLTVLAGLLYAAQVHADTVDYGDHGHCDDTVACNNSPREICHCGAHQEHQGVCSQSGSRRMSYESGLAGGAVELWKRRRTARPTMENTTLFLCIERAVIGELPFVDLTLEAPHGHLTISKGQTSLRALKATINQQFGSLHASVTRPPHPSYLFTNDTYLGSTSVPYHHLRHTSDRPLAVTTPCGAWLQRSLDSKSVSHLTMADTTPQERELVYCHQCENEWYRDEHGIVCPECQSDFTEVIEADHDPRAEEEDDFAPDPDEDDIDQFHWQRNGPGEAPGGHLHGTIRRNITLNPGQQPQAGGGGLLGGLMGMVAPMLRNAMDPSQQQQQAHQGGHATAPGSPEQGGQPHGSGTFVRAGSGPGFSYTITTSSTGGLYPRDANHPQPMQNQPAEFAGIMAQMMANIGAMGGPGFGGGPRHGGPVFMGAGGGPMGLDDVLGMFGMPPGGQHGDAVYSQQALDRVITQLMEQHQAGNAPPPASAEAIDSLPKRQITAEDLVPARHFFIPVPLPWPWRWQPEQPFHHSRISGAAAQQRTASEQWSPRTQSSFPSLSTRNTRRSKVAASIRETTCRALRAMSLRNTCPRHSSETDLQIAVARENARKNMTERKRRLLGYFRSQGRGGLDGDDSIDEEDEEKRKIRARSLFMLWVQVNVVPATRRIQTQMERVWECGRILAATAAEPGSRDDGHYKSLYTDADDKSDVFVLPEKQSDLTNNDQSDISANTQVDRSDQRLVFGPCQRSHEYESLELALIMRRPVVLVRSFAEYLAVLRVASDARESVVVIQLDVRQRWALVIKRAGCLMTPSMWRQYAVLGRGAGGHQ</sequence>
<evidence type="ECO:0000313" key="3">
    <source>
        <dbReference type="EMBL" id="EGP84201.1"/>
    </source>
</evidence>
<accession>F9XKY8</accession>
<feature type="compositionally biased region" description="Acidic residues" evidence="1">
    <location>
        <begin position="255"/>
        <end position="270"/>
    </location>
</feature>
<dbReference type="OrthoDB" id="8062037at2759"/>
<evidence type="ECO:0000256" key="1">
    <source>
        <dbReference type="SAM" id="MobiDB-lite"/>
    </source>
</evidence>
<dbReference type="RefSeq" id="XP_003849225.1">
    <property type="nucleotide sequence ID" value="XM_003849177.1"/>
</dbReference>